<dbReference type="InterPro" id="IPR001841">
    <property type="entry name" value="Znf_RING"/>
</dbReference>
<reference evidence="4 5" key="1">
    <citation type="journal article" date="2019" name="G3 (Bethesda)">
        <title>Sequencing of a Wild Apple (Malus baccata) Genome Unravels the Differences Between Cultivated and Wild Apple Species Regarding Disease Resistance and Cold Tolerance.</title>
        <authorList>
            <person name="Chen X."/>
        </authorList>
    </citation>
    <scope>NUCLEOTIDE SEQUENCE [LARGE SCALE GENOMIC DNA]</scope>
    <source>
        <strain evidence="5">cv. Shandingzi</strain>
        <tissue evidence="4">Leaves</tissue>
    </source>
</reference>
<evidence type="ECO:0000256" key="1">
    <source>
        <dbReference type="PROSITE-ProRule" id="PRU00175"/>
    </source>
</evidence>
<dbReference type="SUPFAM" id="SSF57850">
    <property type="entry name" value="RING/U-box"/>
    <property type="match status" value="1"/>
</dbReference>
<protein>
    <recommendedName>
        <fullName evidence="3">RING-type domain-containing protein</fullName>
    </recommendedName>
</protein>
<evidence type="ECO:0000256" key="2">
    <source>
        <dbReference type="SAM" id="MobiDB-lite"/>
    </source>
</evidence>
<dbReference type="PROSITE" id="PS50089">
    <property type="entry name" value="ZF_RING_2"/>
    <property type="match status" value="1"/>
</dbReference>
<accession>A0A540MIY7</accession>
<dbReference type="Gene3D" id="3.30.40.10">
    <property type="entry name" value="Zinc/RING finger domain, C3HC4 (zinc finger)"/>
    <property type="match status" value="1"/>
</dbReference>
<dbReference type="Proteomes" id="UP000315295">
    <property type="component" value="Unassembled WGS sequence"/>
</dbReference>
<dbReference type="SMART" id="SM00184">
    <property type="entry name" value="RING"/>
    <property type="match status" value="1"/>
</dbReference>
<organism evidence="4 5">
    <name type="scientific">Malus baccata</name>
    <name type="common">Siberian crab apple</name>
    <name type="synonym">Pyrus baccata</name>
    <dbReference type="NCBI Taxonomy" id="106549"/>
    <lineage>
        <taxon>Eukaryota</taxon>
        <taxon>Viridiplantae</taxon>
        <taxon>Streptophyta</taxon>
        <taxon>Embryophyta</taxon>
        <taxon>Tracheophyta</taxon>
        <taxon>Spermatophyta</taxon>
        <taxon>Magnoliopsida</taxon>
        <taxon>eudicotyledons</taxon>
        <taxon>Gunneridae</taxon>
        <taxon>Pentapetalae</taxon>
        <taxon>rosids</taxon>
        <taxon>fabids</taxon>
        <taxon>Rosales</taxon>
        <taxon>Rosaceae</taxon>
        <taxon>Amygdaloideae</taxon>
        <taxon>Maleae</taxon>
        <taxon>Malus</taxon>
    </lineage>
</organism>
<keyword evidence="1" id="KW-0863">Zinc-finger</keyword>
<dbReference type="GO" id="GO:0008270">
    <property type="term" value="F:zinc ion binding"/>
    <property type="evidence" value="ECO:0007669"/>
    <property type="project" value="UniProtKB-KW"/>
</dbReference>
<evidence type="ECO:0000259" key="3">
    <source>
        <dbReference type="PROSITE" id="PS50089"/>
    </source>
</evidence>
<comment type="caution">
    <text evidence="4">The sequence shown here is derived from an EMBL/GenBank/DDBJ whole genome shotgun (WGS) entry which is preliminary data.</text>
</comment>
<evidence type="ECO:0000313" key="4">
    <source>
        <dbReference type="EMBL" id="TQD98745.1"/>
    </source>
</evidence>
<feature type="domain" description="RING-type" evidence="3">
    <location>
        <begin position="197"/>
        <end position="235"/>
    </location>
</feature>
<keyword evidence="1" id="KW-0862">Zinc</keyword>
<name>A0A540MIY7_MALBA</name>
<keyword evidence="1" id="KW-0479">Metal-binding</keyword>
<sequence length="245" mass="26003">MSQLSLILQEAVRRERAARTVLEVLREQMDDADGARGVVGRRSLKQRLKLSVFGCCGATWGFGRTSAIGAREDEEDQEPQNLPPQERVVITVGQAGPVNIWDPGCVAPVSHGSGMNLAAALAAERQLRAPQDPEGEGSVGPTGNAIAGTTAPGTPMRVSLMRLIEETEMDGCDAFGGGATALSEKTAEGNIGSDSVCCVCMGRKKGAAFIPCGHTFCRVCSREVWLNRGSCPLCNRSILEILDIF</sequence>
<gene>
    <name evidence="4" type="ORF">C1H46_015654</name>
</gene>
<dbReference type="CDD" id="cd16449">
    <property type="entry name" value="RING-HC"/>
    <property type="match status" value="1"/>
</dbReference>
<dbReference type="Pfam" id="PF13920">
    <property type="entry name" value="zf-C3HC4_3"/>
    <property type="match status" value="1"/>
</dbReference>
<keyword evidence="5" id="KW-1185">Reference proteome</keyword>
<feature type="region of interest" description="Disordered" evidence="2">
    <location>
        <begin position="128"/>
        <end position="151"/>
    </location>
</feature>
<proteinExistence type="predicted"/>
<dbReference type="EMBL" id="VIEB01000248">
    <property type="protein sequence ID" value="TQD98745.1"/>
    <property type="molecule type" value="Genomic_DNA"/>
</dbReference>
<dbReference type="PANTHER" id="PTHR46629">
    <property type="entry name" value="OS01G0917900 PROTEIN"/>
    <property type="match status" value="1"/>
</dbReference>
<evidence type="ECO:0000313" key="5">
    <source>
        <dbReference type="Proteomes" id="UP000315295"/>
    </source>
</evidence>
<dbReference type="InterPro" id="IPR013083">
    <property type="entry name" value="Znf_RING/FYVE/PHD"/>
</dbReference>
<dbReference type="AlphaFoldDB" id="A0A540MIY7"/>